<dbReference type="Proteomes" id="UP000597762">
    <property type="component" value="Unassembled WGS sequence"/>
</dbReference>
<dbReference type="AlphaFoldDB" id="A0A812DTM0"/>
<keyword evidence="3" id="KW-1185">Reference proteome</keyword>
<sequence length="196" mass="21259">MNGPIRQAPPDSICRDHEMRPDPDACGIAGASAKAVTVEAGSNPACNSPMARVPTSRCRRCLTPRPAIPKRLNTKNSFLPAVGAIWDITADDQLLTISRRMSASSGPRSRPACRPLHGRQQRALHRISGLTRNLPDLGAGLRSRHHALDLNPLTRSKGQISAYHVISTTACFRSARRRSSPRSSAACRSFRISTAH</sequence>
<accession>A0A812DTM0</accession>
<feature type="region of interest" description="Disordered" evidence="1">
    <location>
        <begin position="1"/>
        <end position="20"/>
    </location>
</feature>
<dbReference type="EMBL" id="CAHIKZ030004057">
    <property type="protein sequence ID" value="CAE1306709.1"/>
    <property type="molecule type" value="Genomic_DNA"/>
</dbReference>
<comment type="caution">
    <text evidence="2">The sequence shown here is derived from an EMBL/GenBank/DDBJ whole genome shotgun (WGS) entry which is preliminary data.</text>
</comment>
<evidence type="ECO:0000313" key="3">
    <source>
        <dbReference type="Proteomes" id="UP000597762"/>
    </source>
</evidence>
<evidence type="ECO:0000313" key="2">
    <source>
        <dbReference type="EMBL" id="CAE1306709.1"/>
    </source>
</evidence>
<organism evidence="2 3">
    <name type="scientific">Acanthosepion pharaonis</name>
    <name type="common">Pharaoh cuttlefish</name>
    <name type="synonym">Sepia pharaonis</name>
    <dbReference type="NCBI Taxonomy" id="158019"/>
    <lineage>
        <taxon>Eukaryota</taxon>
        <taxon>Metazoa</taxon>
        <taxon>Spiralia</taxon>
        <taxon>Lophotrochozoa</taxon>
        <taxon>Mollusca</taxon>
        <taxon>Cephalopoda</taxon>
        <taxon>Coleoidea</taxon>
        <taxon>Decapodiformes</taxon>
        <taxon>Sepiida</taxon>
        <taxon>Sepiina</taxon>
        <taxon>Sepiidae</taxon>
        <taxon>Acanthosepion</taxon>
    </lineage>
</organism>
<protein>
    <submittedName>
        <fullName evidence="2">Uncharacterized protein</fullName>
    </submittedName>
</protein>
<name>A0A812DTM0_ACAPH</name>
<gene>
    <name evidence="2" type="ORF">SPHA_58892</name>
</gene>
<evidence type="ECO:0000256" key="1">
    <source>
        <dbReference type="SAM" id="MobiDB-lite"/>
    </source>
</evidence>
<proteinExistence type="predicted"/>
<reference evidence="2" key="1">
    <citation type="submission" date="2021-01" db="EMBL/GenBank/DDBJ databases">
        <authorList>
            <person name="Li R."/>
            <person name="Bekaert M."/>
        </authorList>
    </citation>
    <scope>NUCLEOTIDE SEQUENCE</scope>
    <source>
        <strain evidence="2">Farmed</strain>
    </source>
</reference>